<dbReference type="GO" id="GO:0006436">
    <property type="term" value="P:tryptophanyl-tRNA aminoacylation"/>
    <property type="evidence" value="ECO:0007669"/>
    <property type="project" value="UniProtKB-UniRule"/>
</dbReference>
<evidence type="ECO:0000256" key="3">
    <source>
        <dbReference type="ARBA" id="ARBA00022741"/>
    </source>
</evidence>
<keyword evidence="6 8" id="KW-0030">Aminoacyl-tRNA synthetase</keyword>
<comment type="similarity">
    <text evidence="1 8 9">Belongs to the class-I aminoacyl-tRNA synthetase family.</text>
</comment>
<keyword evidence="2 8" id="KW-0436">Ligase</keyword>
<accession>E7ACX7</accession>
<evidence type="ECO:0000256" key="1">
    <source>
        <dbReference type="ARBA" id="ARBA00005594"/>
    </source>
</evidence>
<dbReference type="Proteomes" id="UP000007934">
    <property type="component" value="Chromosome"/>
</dbReference>
<organism evidence="10 11">
    <name type="scientific">Helicobacter felis (strain ATCC 49179 / CCUG 28539 / NCTC 12436 / CS1)</name>
    <dbReference type="NCBI Taxonomy" id="936155"/>
    <lineage>
        <taxon>Bacteria</taxon>
        <taxon>Pseudomonadati</taxon>
        <taxon>Campylobacterota</taxon>
        <taxon>Epsilonproteobacteria</taxon>
        <taxon>Campylobacterales</taxon>
        <taxon>Helicobacteraceae</taxon>
        <taxon>Helicobacter</taxon>
    </lineage>
</organism>
<evidence type="ECO:0000256" key="7">
    <source>
        <dbReference type="ARBA" id="ARBA00049929"/>
    </source>
</evidence>
<dbReference type="GO" id="GO:0004830">
    <property type="term" value="F:tryptophan-tRNA ligase activity"/>
    <property type="evidence" value="ECO:0007669"/>
    <property type="project" value="UniProtKB-UniRule"/>
</dbReference>
<proteinExistence type="inferred from homology"/>
<dbReference type="PRINTS" id="PR01039">
    <property type="entry name" value="TRNASYNTHTRP"/>
</dbReference>
<dbReference type="InterPro" id="IPR002305">
    <property type="entry name" value="aa-tRNA-synth_Ic"/>
</dbReference>
<dbReference type="RefSeq" id="WP_013469461.1">
    <property type="nucleotide sequence ID" value="NC_014810.2"/>
</dbReference>
<dbReference type="KEGG" id="hfe:HFELIS_10110"/>
<keyword evidence="8" id="KW-0963">Cytoplasm</keyword>
<dbReference type="EMBL" id="FQ670179">
    <property type="protein sequence ID" value="CBY83095.1"/>
    <property type="molecule type" value="Genomic_DNA"/>
</dbReference>
<keyword evidence="3 8" id="KW-0547">Nucleotide-binding</keyword>
<dbReference type="FunFam" id="1.10.240.10:FF:000002">
    <property type="entry name" value="Tryptophan--tRNA ligase"/>
    <property type="match status" value="1"/>
</dbReference>
<dbReference type="InterPro" id="IPR050203">
    <property type="entry name" value="Trp-tRNA_synthetase"/>
</dbReference>
<dbReference type="AlphaFoldDB" id="E7ACX7"/>
<dbReference type="PROSITE" id="PS00178">
    <property type="entry name" value="AA_TRNA_LIGASE_I"/>
    <property type="match status" value="1"/>
</dbReference>
<keyword evidence="5 8" id="KW-0648">Protein biosynthesis</keyword>
<comment type="subcellular location">
    <subcellularLocation>
        <location evidence="8">Cytoplasm</location>
    </subcellularLocation>
</comment>
<protein>
    <recommendedName>
        <fullName evidence="8">Tryptophan--tRNA ligase</fullName>
        <ecNumber evidence="8">6.1.1.2</ecNumber>
    </recommendedName>
    <alternativeName>
        <fullName evidence="8">Tryptophanyl-tRNA synthetase</fullName>
        <shortName evidence="8">TrpRS</shortName>
    </alternativeName>
</protein>
<keyword evidence="4 8" id="KW-0067">ATP-binding</keyword>
<evidence type="ECO:0000256" key="2">
    <source>
        <dbReference type="ARBA" id="ARBA00022598"/>
    </source>
</evidence>
<evidence type="ECO:0000313" key="10">
    <source>
        <dbReference type="EMBL" id="CBY83095.1"/>
    </source>
</evidence>
<feature type="binding site" evidence="8">
    <location>
        <begin position="145"/>
        <end position="147"/>
    </location>
    <ligand>
        <name>ATP</name>
        <dbReference type="ChEBI" id="CHEBI:30616"/>
    </ligand>
</feature>
<dbReference type="CDD" id="cd00806">
    <property type="entry name" value="TrpRS_core"/>
    <property type="match status" value="1"/>
</dbReference>
<dbReference type="InterPro" id="IPR014729">
    <property type="entry name" value="Rossmann-like_a/b/a_fold"/>
</dbReference>
<name>E7ACX7_HELFC</name>
<dbReference type="InterPro" id="IPR002306">
    <property type="entry name" value="Trp-tRNA-ligase"/>
</dbReference>
<feature type="binding site" evidence="8">
    <location>
        <begin position="193"/>
        <end position="197"/>
    </location>
    <ligand>
        <name>ATP</name>
        <dbReference type="ChEBI" id="CHEBI:30616"/>
    </ligand>
</feature>
<dbReference type="NCBIfam" id="TIGR00233">
    <property type="entry name" value="trpS"/>
    <property type="match status" value="1"/>
</dbReference>
<feature type="short sequence motif" description="'KMSKS' region" evidence="8">
    <location>
        <begin position="193"/>
        <end position="197"/>
    </location>
</feature>
<feature type="binding site" evidence="8">
    <location>
        <begin position="10"/>
        <end position="12"/>
    </location>
    <ligand>
        <name>ATP</name>
        <dbReference type="ChEBI" id="CHEBI:30616"/>
    </ligand>
</feature>
<keyword evidence="11" id="KW-1185">Reference proteome</keyword>
<feature type="binding site" evidence="8">
    <location>
        <begin position="18"/>
        <end position="19"/>
    </location>
    <ligand>
        <name>ATP</name>
        <dbReference type="ChEBI" id="CHEBI:30616"/>
    </ligand>
</feature>
<dbReference type="InterPro" id="IPR024109">
    <property type="entry name" value="Trp-tRNA-ligase_bac-type"/>
</dbReference>
<dbReference type="SUPFAM" id="SSF52374">
    <property type="entry name" value="Nucleotidylyl transferase"/>
    <property type="match status" value="1"/>
</dbReference>
<dbReference type="PANTHER" id="PTHR43766:SF1">
    <property type="entry name" value="TRYPTOPHAN--TRNA LIGASE, MITOCHONDRIAL"/>
    <property type="match status" value="1"/>
</dbReference>
<evidence type="ECO:0000313" key="11">
    <source>
        <dbReference type="Proteomes" id="UP000007934"/>
    </source>
</evidence>
<dbReference type="GO" id="GO:0005524">
    <property type="term" value="F:ATP binding"/>
    <property type="evidence" value="ECO:0007669"/>
    <property type="project" value="UniProtKB-UniRule"/>
</dbReference>
<reference evidence="10 11" key="1">
    <citation type="journal article" date="2011" name="Genome Biol. Evol.">
        <title>Comparative whole genome sequence analysis of the carcinogenic bacterial model pathogen Helicobacter felis.</title>
        <authorList>
            <person name="Arnold I.C."/>
            <person name="Zigova Z."/>
            <person name="Holden M."/>
            <person name="Lawley T.D."/>
            <person name="Rad R."/>
            <person name="Dougan G."/>
            <person name="Falkow S."/>
            <person name="Bentley S.D."/>
            <person name="Muller A."/>
        </authorList>
    </citation>
    <scope>NUCLEOTIDE SEQUENCE [LARGE SCALE GENOMIC DNA]</scope>
    <source>
        <strain evidence="11">ATCC 49179 / CCUG 28539 / NCTC 12436 / CS1</strain>
    </source>
</reference>
<feature type="binding site" evidence="8">
    <location>
        <position position="184"/>
    </location>
    <ligand>
        <name>ATP</name>
        <dbReference type="ChEBI" id="CHEBI:30616"/>
    </ligand>
</feature>
<gene>
    <name evidence="8 10" type="primary">trpS</name>
    <name evidence="10" type="ordered locus">Hfelis_10110</name>
</gene>
<dbReference type="eggNOG" id="COG0180">
    <property type="taxonomic scope" value="Bacteria"/>
</dbReference>
<dbReference type="Gene3D" id="1.10.240.10">
    <property type="entry name" value="Tyrosyl-Transfer RNA Synthetase"/>
    <property type="match status" value="1"/>
</dbReference>
<dbReference type="Gene3D" id="3.40.50.620">
    <property type="entry name" value="HUPs"/>
    <property type="match status" value="1"/>
</dbReference>
<evidence type="ECO:0000256" key="8">
    <source>
        <dbReference type="HAMAP-Rule" id="MF_00140"/>
    </source>
</evidence>
<evidence type="ECO:0000256" key="9">
    <source>
        <dbReference type="RuleBase" id="RU363036"/>
    </source>
</evidence>
<sequence>MRERVFSGIQPTGGIHLGNYLGAIKQWVEWQDRYESIFCVVNAHAITTPKDPKILHEQTLQMATLLLACGIDPKKSKLFIQSQVDLHGALCWLLNCGVSMGDLSRMTQFKDKSLKSKSPLAGLFNYPVLMAADILLYQADCVPVGEDQQQHLELTRDIAMRFNKNFGTCFKIPKALIAPTGARVMGLDDPLVKMSKSHPGNLHALFLLDDPSLIAKKIKKAATDSLGVLRFDPKRPGIYNLLHIYAILSQQTPEQVEQAFEGMGYGAFKQALIEVVVEHFRPIREAYDQLSQAQDHVLQVLQEGLRAVQPIASETYQRAKTLMGLL</sequence>
<dbReference type="GeneID" id="36133573"/>
<dbReference type="OrthoDB" id="9801042at2"/>
<comment type="catalytic activity">
    <reaction evidence="7 8">
        <text>tRNA(Trp) + L-tryptophan + ATP = L-tryptophyl-tRNA(Trp) + AMP + diphosphate + H(+)</text>
        <dbReference type="Rhea" id="RHEA:24080"/>
        <dbReference type="Rhea" id="RHEA-COMP:9671"/>
        <dbReference type="Rhea" id="RHEA-COMP:9705"/>
        <dbReference type="ChEBI" id="CHEBI:15378"/>
        <dbReference type="ChEBI" id="CHEBI:30616"/>
        <dbReference type="ChEBI" id="CHEBI:33019"/>
        <dbReference type="ChEBI" id="CHEBI:57912"/>
        <dbReference type="ChEBI" id="CHEBI:78442"/>
        <dbReference type="ChEBI" id="CHEBI:78535"/>
        <dbReference type="ChEBI" id="CHEBI:456215"/>
        <dbReference type="EC" id="6.1.1.2"/>
    </reaction>
</comment>
<dbReference type="PANTHER" id="PTHR43766">
    <property type="entry name" value="TRYPTOPHAN--TRNA LIGASE, MITOCHONDRIAL"/>
    <property type="match status" value="1"/>
</dbReference>
<dbReference type="InterPro" id="IPR001412">
    <property type="entry name" value="aa-tRNA-synth_I_CS"/>
</dbReference>
<dbReference type="EC" id="6.1.1.2" evidence="8"/>
<dbReference type="STRING" id="936155.HFELIS_10110"/>
<comment type="function">
    <text evidence="8">Catalyzes the attachment of tryptophan to tRNA(Trp).</text>
</comment>
<feature type="binding site" evidence="8">
    <location>
        <position position="133"/>
    </location>
    <ligand>
        <name>L-tryptophan</name>
        <dbReference type="ChEBI" id="CHEBI:57912"/>
    </ligand>
</feature>
<comment type="subunit">
    <text evidence="8">Homodimer.</text>
</comment>
<dbReference type="HOGENOM" id="CLU_029244_1_1_7"/>
<dbReference type="Pfam" id="PF00579">
    <property type="entry name" value="tRNA-synt_1b"/>
    <property type="match status" value="1"/>
</dbReference>
<dbReference type="HAMAP" id="MF_00140_B">
    <property type="entry name" value="Trp_tRNA_synth_B"/>
    <property type="match status" value="1"/>
</dbReference>
<evidence type="ECO:0000256" key="5">
    <source>
        <dbReference type="ARBA" id="ARBA00022917"/>
    </source>
</evidence>
<evidence type="ECO:0000256" key="6">
    <source>
        <dbReference type="ARBA" id="ARBA00023146"/>
    </source>
</evidence>
<feature type="short sequence motif" description="'HIGH' region" evidence="8">
    <location>
        <begin position="11"/>
        <end position="19"/>
    </location>
</feature>
<dbReference type="GO" id="GO:0005829">
    <property type="term" value="C:cytosol"/>
    <property type="evidence" value="ECO:0007669"/>
    <property type="project" value="TreeGrafter"/>
</dbReference>
<evidence type="ECO:0000256" key="4">
    <source>
        <dbReference type="ARBA" id="ARBA00022840"/>
    </source>
</evidence>